<evidence type="ECO:0000256" key="5">
    <source>
        <dbReference type="ARBA" id="ARBA00022692"/>
    </source>
</evidence>
<feature type="transmembrane region" description="Helical" evidence="9">
    <location>
        <begin position="117"/>
        <end position="139"/>
    </location>
</feature>
<evidence type="ECO:0000256" key="7">
    <source>
        <dbReference type="ARBA" id="ARBA00022989"/>
    </source>
</evidence>
<feature type="transmembrane region" description="Helical" evidence="9">
    <location>
        <begin position="9"/>
        <end position="28"/>
    </location>
</feature>
<evidence type="ECO:0000256" key="2">
    <source>
        <dbReference type="ARBA" id="ARBA00008540"/>
    </source>
</evidence>
<accession>F3ZQ44</accession>
<dbReference type="PANTHER" id="PTHR30588:SF0">
    <property type="entry name" value="BRANCHED-CHAIN AMINO ACID PERMEASE BRNQ"/>
    <property type="match status" value="1"/>
</dbReference>
<reference evidence="10 11" key="1">
    <citation type="journal article" date="2011" name="Stand. Genomic Sci.">
        <title>Non-contiguous finished genome sequence of Bacteroides coprosuis type strain (PC139).</title>
        <authorList>
            <person name="Land M."/>
            <person name="Held B."/>
            <person name="Gronow S."/>
            <person name="Abt B."/>
            <person name="Lucas S."/>
            <person name="Del Rio T.G."/>
            <person name="Nolan M."/>
            <person name="Tice H."/>
            <person name="Cheng J.F."/>
            <person name="Pitluck S."/>
            <person name="Liolios K."/>
            <person name="Pagani I."/>
            <person name="Ivanova N."/>
            <person name="Mavromatis K."/>
            <person name="Mikhailova N."/>
            <person name="Pati A."/>
            <person name="Tapia R."/>
            <person name="Han C."/>
            <person name="Goodwin L."/>
            <person name="Chen A."/>
            <person name="Palaniappan K."/>
            <person name="Hauser L."/>
            <person name="Brambilla E.M."/>
            <person name="Rohde M."/>
            <person name="Goker M."/>
            <person name="Detter J.C."/>
            <person name="Woyke T."/>
            <person name="Bristow J."/>
            <person name="Eisen J.A."/>
            <person name="Markowitz V."/>
            <person name="Hugenholtz P."/>
            <person name="Kyrpides N.C."/>
            <person name="Klenk H.P."/>
            <person name="Lapidus A."/>
        </authorList>
    </citation>
    <scope>NUCLEOTIDE SEQUENCE [LARGE SCALE GENOMIC DNA]</scope>
    <source>
        <strain evidence="10 11">DSM 18011</strain>
    </source>
</reference>
<keyword evidence="6" id="KW-0029">Amino-acid transport</keyword>
<evidence type="ECO:0000256" key="9">
    <source>
        <dbReference type="SAM" id="Phobius"/>
    </source>
</evidence>
<comment type="similarity">
    <text evidence="2">Belongs to the branched chain amino acid transporter family.</text>
</comment>
<feature type="transmembrane region" description="Helical" evidence="9">
    <location>
        <begin position="409"/>
        <end position="430"/>
    </location>
</feature>
<feature type="transmembrane region" description="Helical" evidence="9">
    <location>
        <begin position="345"/>
        <end position="366"/>
    </location>
</feature>
<dbReference type="eggNOG" id="COG1114">
    <property type="taxonomic scope" value="Bacteria"/>
</dbReference>
<gene>
    <name evidence="10" type="ORF">Bcop_1516</name>
</gene>
<feature type="transmembrane region" description="Helical" evidence="9">
    <location>
        <begin position="320"/>
        <end position="339"/>
    </location>
</feature>
<dbReference type="GO" id="GO:0015820">
    <property type="term" value="P:L-leucine transport"/>
    <property type="evidence" value="ECO:0007669"/>
    <property type="project" value="TreeGrafter"/>
</dbReference>
<protein>
    <submittedName>
        <fullName evidence="10">Branched-chain amino acid transport system II carrier protein</fullName>
    </submittedName>
</protein>
<feature type="transmembrane region" description="Helical" evidence="9">
    <location>
        <begin position="192"/>
        <end position="214"/>
    </location>
</feature>
<dbReference type="EMBL" id="CM001167">
    <property type="protein sequence ID" value="EGJ71710.1"/>
    <property type="molecule type" value="Genomic_DNA"/>
</dbReference>
<feature type="transmembrane region" description="Helical" evidence="9">
    <location>
        <begin position="40"/>
        <end position="63"/>
    </location>
</feature>
<keyword evidence="4" id="KW-1003">Cell membrane</keyword>
<dbReference type="PANTHER" id="PTHR30588">
    <property type="entry name" value="BRANCHED-CHAIN AMINO ACID TRANSPORT SYSTEM 2 CARRIER PROTEIN"/>
    <property type="match status" value="1"/>
</dbReference>
<evidence type="ECO:0000313" key="11">
    <source>
        <dbReference type="Proteomes" id="UP000018439"/>
    </source>
</evidence>
<feature type="transmembrane region" description="Helical" evidence="9">
    <location>
        <begin position="151"/>
        <end position="172"/>
    </location>
</feature>
<sequence length="446" mass="48540">MNKLSTKQFWMVGLMLFSLFFGAGNLIFPPMVGKMSGTSMYSSMLFFSITAVVLPVLGVIAVAKSKGLINMGKKVSPWFATLFTIIIYLSMGPLMGIPRAGTVPFEIGIAPNLPEGFASRSALFVFTLLFFSTTYWLCLNPMKMAERVGKYLSPILLVMMVLLFICSLINPMGSPIQPQAEYASNPYISGFIEGYMTMDAMGALNFGLVIAMVIHSFHIKEERAVIHSTIKTGVLAGVLLFGIYMMLAHLGATSISLYPQTTNGAQILNAASKHLFGSFGAILVAGIFMLACLTTCIGLTTSSAQYFATWTKKFSYKSWVRIWIICSLLLANVGLDAILNYSGPILTALYPVAIVMILLVIADSLFNGEQAVYKITVYTTGIVSILNGLSELGIQIPLITKAIEKLPLYSLQLSWVIPAIVAFTVGCIYIKAKKTRLITSVVEDKS</sequence>
<dbReference type="HOGENOM" id="CLU_036807_0_1_10"/>
<feature type="transmembrane region" description="Helical" evidence="9">
    <location>
        <begin position="371"/>
        <end position="389"/>
    </location>
</feature>
<dbReference type="GO" id="GO:0005304">
    <property type="term" value="F:L-valine transmembrane transporter activity"/>
    <property type="evidence" value="ECO:0007669"/>
    <property type="project" value="TreeGrafter"/>
</dbReference>
<feature type="transmembrane region" description="Helical" evidence="9">
    <location>
        <begin position="75"/>
        <end position="97"/>
    </location>
</feature>
<evidence type="ECO:0000256" key="8">
    <source>
        <dbReference type="ARBA" id="ARBA00023136"/>
    </source>
</evidence>
<evidence type="ECO:0000313" key="10">
    <source>
        <dbReference type="EMBL" id="EGJ71710.1"/>
    </source>
</evidence>
<dbReference type="GO" id="GO:0015190">
    <property type="term" value="F:L-leucine transmembrane transporter activity"/>
    <property type="evidence" value="ECO:0007669"/>
    <property type="project" value="TreeGrafter"/>
</dbReference>
<dbReference type="GO" id="GO:0015188">
    <property type="term" value="F:L-isoleucine transmembrane transporter activity"/>
    <property type="evidence" value="ECO:0007669"/>
    <property type="project" value="TreeGrafter"/>
</dbReference>
<dbReference type="GO" id="GO:0015818">
    <property type="term" value="P:isoleucine transport"/>
    <property type="evidence" value="ECO:0007669"/>
    <property type="project" value="TreeGrafter"/>
</dbReference>
<dbReference type="AlphaFoldDB" id="F3ZQ44"/>
<feature type="transmembrane region" description="Helical" evidence="9">
    <location>
        <begin position="275"/>
        <end position="299"/>
    </location>
</feature>
<dbReference type="InterPro" id="IPR004685">
    <property type="entry name" value="Brnchd-chn_aa_trnsp_Livcs"/>
</dbReference>
<evidence type="ECO:0000256" key="1">
    <source>
        <dbReference type="ARBA" id="ARBA00004651"/>
    </source>
</evidence>
<dbReference type="GO" id="GO:0005886">
    <property type="term" value="C:plasma membrane"/>
    <property type="evidence" value="ECO:0007669"/>
    <property type="project" value="UniProtKB-SubCell"/>
</dbReference>
<organism evidence="10 11">
    <name type="scientific">Bacteroides coprosuis DSM 18011</name>
    <dbReference type="NCBI Taxonomy" id="679937"/>
    <lineage>
        <taxon>Bacteria</taxon>
        <taxon>Pseudomonadati</taxon>
        <taxon>Bacteroidota</taxon>
        <taxon>Bacteroidia</taxon>
        <taxon>Bacteroidales</taxon>
        <taxon>Bacteroidaceae</taxon>
        <taxon>Bacteroides</taxon>
    </lineage>
</organism>
<evidence type="ECO:0000256" key="6">
    <source>
        <dbReference type="ARBA" id="ARBA00022970"/>
    </source>
</evidence>
<keyword evidence="5 9" id="KW-0812">Transmembrane</keyword>
<evidence type="ECO:0000256" key="4">
    <source>
        <dbReference type="ARBA" id="ARBA00022475"/>
    </source>
</evidence>
<dbReference type="Pfam" id="PF05525">
    <property type="entry name" value="Branch_AA_trans"/>
    <property type="match status" value="1"/>
</dbReference>
<evidence type="ECO:0000256" key="3">
    <source>
        <dbReference type="ARBA" id="ARBA00022448"/>
    </source>
</evidence>
<name>F3ZQ44_9BACE</name>
<keyword evidence="7 9" id="KW-1133">Transmembrane helix</keyword>
<proteinExistence type="inferred from homology"/>
<comment type="subcellular location">
    <subcellularLocation>
        <location evidence="1">Cell membrane</location>
        <topology evidence="1">Multi-pass membrane protein</topology>
    </subcellularLocation>
</comment>
<dbReference type="NCBIfam" id="TIGR00796">
    <property type="entry name" value="livcs"/>
    <property type="match status" value="1"/>
</dbReference>
<dbReference type="OrthoDB" id="9783920at2"/>
<dbReference type="Proteomes" id="UP000018439">
    <property type="component" value="Chromosome"/>
</dbReference>
<keyword evidence="3" id="KW-0813">Transport</keyword>
<keyword evidence="8 9" id="KW-0472">Membrane</keyword>
<keyword evidence="11" id="KW-1185">Reference proteome</keyword>
<feature type="transmembrane region" description="Helical" evidence="9">
    <location>
        <begin position="234"/>
        <end position="255"/>
    </location>
</feature>